<name>A0ABY6BDV8_9GAMM</name>
<protein>
    <recommendedName>
        <fullName evidence="6">N-acetylneuraminic acid mutarotase</fullName>
    </recommendedName>
</protein>
<dbReference type="InterPro" id="IPR006652">
    <property type="entry name" value="Kelch_1"/>
</dbReference>
<evidence type="ECO:0000256" key="1">
    <source>
        <dbReference type="ARBA" id="ARBA00022441"/>
    </source>
</evidence>
<keyword evidence="5" id="KW-1185">Reference proteome</keyword>
<keyword evidence="1" id="KW-0880">Kelch repeat</keyword>
<dbReference type="SMART" id="SM00612">
    <property type="entry name" value="Kelch"/>
    <property type="match status" value="4"/>
</dbReference>
<dbReference type="SUPFAM" id="SSF50965">
    <property type="entry name" value="Galactose oxidase, central domain"/>
    <property type="match status" value="1"/>
</dbReference>
<dbReference type="Proteomes" id="UP001064632">
    <property type="component" value="Chromosome"/>
</dbReference>
<dbReference type="InterPro" id="IPR011043">
    <property type="entry name" value="Gal_Oxase/kelch_b-propeller"/>
</dbReference>
<evidence type="ECO:0000256" key="3">
    <source>
        <dbReference type="SAM" id="SignalP"/>
    </source>
</evidence>
<evidence type="ECO:0008006" key="6">
    <source>
        <dbReference type="Google" id="ProtNLM"/>
    </source>
</evidence>
<evidence type="ECO:0000313" key="5">
    <source>
        <dbReference type="Proteomes" id="UP001064632"/>
    </source>
</evidence>
<organism evidence="4 5">
    <name type="scientific">Tahibacter amnicola</name>
    <dbReference type="NCBI Taxonomy" id="2976241"/>
    <lineage>
        <taxon>Bacteria</taxon>
        <taxon>Pseudomonadati</taxon>
        <taxon>Pseudomonadota</taxon>
        <taxon>Gammaproteobacteria</taxon>
        <taxon>Lysobacterales</taxon>
        <taxon>Rhodanobacteraceae</taxon>
        <taxon>Tahibacter</taxon>
    </lineage>
</organism>
<dbReference type="PANTHER" id="PTHR45632">
    <property type="entry name" value="LD33804P"/>
    <property type="match status" value="1"/>
</dbReference>
<keyword evidence="2" id="KW-0677">Repeat</keyword>
<dbReference type="PANTHER" id="PTHR45632:SF3">
    <property type="entry name" value="KELCH-LIKE PROTEIN 32"/>
    <property type="match status" value="1"/>
</dbReference>
<evidence type="ECO:0000256" key="2">
    <source>
        <dbReference type="ARBA" id="ARBA00022737"/>
    </source>
</evidence>
<dbReference type="EMBL" id="CP104694">
    <property type="protein sequence ID" value="UXI68024.1"/>
    <property type="molecule type" value="Genomic_DNA"/>
</dbReference>
<gene>
    <name evidence="4" type="ORF">N4264_25415</name>
</gene>
<evidence type="ECO:0000313" key="4">
    <source>
        <dbReference type="EMBL" id="UXI68024.1"/>
    </source>
</evidence>
<dbReference type="Gene3D" id="2.120.10.80">
    <property type="entry name" value="Kelch-type beta propeller"/>
    <property type="match status" value="2"/>
</dbReference>
<keyword evidence="3" id="KW-0732">Signal</keyword>
<sequence>MALSTRRWLGWLFLPMALLAQAHDGGGGKESPPGQSFPVGPAISGSWFDPSRNGEGFILEYFPDGTAIAAWFTYPASGESGEQTWLIAQGSQIANNVLRFEQVFRTTGGKFGDAFDPGAIQNVPWGTLEIVFTDCSHATALYSGPAAYGSGTRSLTRLTTLAEIDCNGSRALTSTNARAMDGLQTRSGPWFVASRSGEGWFLEELPGGSMVVYWFTFDPAGNQAWTVGSGVRQGNRLVIPGNTITRGTRFGADFNPAAIENRHWGQLEFTFTSCNTAQVSYTSTVAGYGSGQREATRLTTLAGAPCLNEPPAARTGGNWQEQASMPPNAQSELAVAVLGDYLYALGGFGDQRAFKRYDLRSNSWSRLPDMPSGRNHHAAFAADGGVYFVGGERRNGDDGTAQAYRFDLAAGRWDPVTTLSYTFGSHAAMLNGRAYIGRGDGALEEFDPKTGLARRIAPPTPAVSRDHSQVVAFLDEIWMLGGRTPETASTAIYDPVSSRWRVGPPMQAKRGGFGAAVVDNQIIVGGGEVLSGNVRLEPTVEVLTAGSDVWRFGPPLALAVHGVAAGAYNGQVYFVGGSVNASSASGSTARVFAWRPQ</sequence>
<accession>A0ABY6BDV8</accession>
<dbReference type="RefSeq" id="WP_261694991.1">
    <property type="nucleotide sequence ID" value="NZ_CP104694.1"/>
</dbReference>
<feature type="signal peptide" evidence="3">
    <location>
        <begin position="1"/>
        <end position="22"/>
    </location>
</feature>
<dbReference type="InterPro" id="IPR015915">
    <property type="entry name" value="Kelch-typ_b-propeller"/>
</dbReference>
<proteinExistence type="predicted"/>
<dbReference type="Pfam" id="PF01344">
    <property type="entry name" value="Kelch_1"/>
    <property type="match status" value="1"/>
</dbReference>
<feature type="chain" id="PRO_5045111017" description="N-acetylneuraminic acid mutarotase" evidence="3">
    <location>
        <begin position="23"/>
        <end position="597"/>
    </location>
</feature>
<reference evidence="4" key="1">
    <citation type="submission" date="2022-09" db="EMBL/GenBank/DDBJ databases">
        <title>Tahibacter sp. nov., isolated from a fresh water.</title>
        <authorList>
            <person name="Baek J.H."/>
            <person name="Lee J.K."/>
            <person name="Kim J.M."/>
            <person name="Jeon C.O."/>
        </authorList>
    </citation>
    <scope>NUCLEOTIDE SEQUENCE</scope>
    <source>
        <strain evidence="4">W38</strain>
    </source>
</reference>